<comment type="caution">
    <text evidence="2">The sequence shown here is derived from an EMBL/GenBank/DDBJ whole genome shotgun (WGS) entry which is preliminary data.</text>
</comment>
<keyword evidence="3" id="KW-1185">Reference proteome</keyword>
<sequence>MPELELEDPRLTKQRRLVEPLPESLIRNPVPLPDSAPDSAPLLTPSGGVSYSRASIERSLGSLNGNCKRDGASTPRLSPSNLVTEDASSDSPIRPNRSALRARRRTLFGAQLSGTSAGNAFLDLYSGDGAHFTLRSLADFERVAGHLASLPLHFLGDEIMRTPSTSQLNPGPDDVQACSFTRLCCRNSDSYNTAFANDRALREMSTVPLFKSPKVLMILVKNEEPRGDGGVYQAWFPWQMCTNCIAGRAVGRCSLFVAALEEQTPLRVLSVAPGQASEDDDCYGWFTDDSRDAFLNKDLGFFELWLCRDDQHRHLADP</sequence>
<evidence type="ECO:0000313" key="2">
    <source>
        <dbReference type="EMBL" id="ORY05497.1"/>
    </source>
</evidence>
<name>A0A1Y1Z673_9PLEO</name>
<dbReference type="EMBL" id="MCFA01000125">
    <property type="protein sequence ID" value="ORY05497.1"/>
    <property type="molecule type" value="Genomic_DNA"/>
</dbReference>
<feature type="region of interest" description="Disordered" evidence="1">
    <location>
        <begin position="62"/>
        <end position="98"/>
    </location>
</feature>
<organism evidence="2 3">
    <name type="scientific">Clohesyomyces aquaticus</name>
    <dbReference type="NCBI Taxonomy" id="1231657"/>
    <lineage>
        <taxon>Eukaryota</taxon>
        <taxon>Fungi</taxon>
        <taxon>Dikarya</taxon>
        <taxon>Ascomycota</taxon>
        <taxon>Pezizomycotina</taxon>
        <taxon>Dothideomycetes</taxon>
        <taxon>Pleosporomycetidae</taxon>
        <taxon>Pleosporales</taxon>
        <taxon>Lindgomycetaceae</taxon>
        <taxon>Clohesyomyces</taxon>
    </lineage>
</organism>
<dbReference type="Proteomes" id="UP000193144">
    <property type="component" value="Unassembled WGS sequence"/>
</dbReference>
<evidence type="ECO:0000313" key="3">
    <source>
        <dbReference type="Proteomes" id="UP000193144"/>
    </source>
</evidence>
<feature type="region of interest" description="Disordered" evidence="1">
    <location>
        <begin position="1"/>
        <end position="49"/>
    </location>
</feature>
<dbReference type="OrthoDB" id="3770257at2759"/>
<accession>A0A1Y1Z673</accession>
<dbReference type="AlphaFoldDB" id="A0A1Y1Z673"/>
<evidence type="ECO:0000256" key="1">
    <source>
        <dbReference type="SAM" id="MobiDB-lite"/>
    </source>
</evidence>
<protein>
    <submittedName>
        <fullName evidence="2">Uncharacterized protein</fullName>
    </submittedName>
</protein>
<reference evidence="2 3" key="1">
    <citation type="submission" date="2016-07" db="EMBL/GenBank/DDBJ databases">
        <title>Pervasive Adenine N6-methylation of Active Genes in Fungi.</title>
        <authorList>
            <consortium name="DOE Joint Genome Institute"/>
            <person name="Mondo S.J."/>
            <person name="Dannebaum R.O."/>
            <person name="Kuo R.C."/>
            <person name="Labutti K."/>
            <person name="Haridas S."/>
            <person name="Kuo A."/>
            <person name="Salamov A."/>
            <person name="Ahrendt S.R."/>
            <person name="Lipzen A."/>
            <person name="Sullivan W."/>
            <person name="Andreopoulos W.B."/>
            <person name="Clum A."/>
            <person name="Lindquist E."/>
            <person name="Daum C."/>
            <person name="Ramamoorthy G.K."/>
            <person name="Gryganskyi A."/>
            <person name="Culley D."/>
            <person name="Magnuson J.K."/>
            <person name="James T.Y."/>
            <person name="O'Malley M.A."/>
            <person name="Stajich J.E."/>
            <person name="Spatafora J.W."/>
            <person name="Visel A."/>
            <person name="Grigoriev I.V."/>
        </authorList>
    </citation>
    <scope>NUCLEOTIDE SEQUENCE [LARGE SCALE GENOMIC DNA]</scope>
    <source>
        <strain evidence="2 3">CBS 115471</strain>
    </source>
</reference>
<proteinExistence type="predicted"/>
<gene>
    <name evidence="2" type="ORF">BCR34DRAFT_604530</name>
</gene>